<dbReference type="SUPFAM" id="SSF53335">
    <property type="entry name" value="S-adenosyl-L-methionine-dependent methyltransferases"/>
    <property type="match status" value="1"/>
</dbReference>
<sequence>MISRIYSPSSLPLEKLLDVECGNGSLAREMINDGIAKFVIGVDASKDMIDLSIQKNKENDQRYEYLVKDVYTLLPDDVGGTVPLIISIYLLQYATTVDELFLMLSAIRRVCGKFFIGLVPNSSLIDNAKKMKKYGMDICFHKDIKDGDSLSIISDFDEPSSFTVTNFWYSLETYKNIFRKVGFCTCKWVKQHINPQATEEQKIFFADYTSIGMSFIAVI</sequence>
<dbReference type="EMBL" id="CAJNOG010000224">
    <property type="protein sequence ID" value="CAF1092935.1"/>
    <property type="molecule type" value="Genomic_DNA"/>
</dbReference>
<dbReference type="Gene3D" id="3.40.50.150">
    <property type="entry name" value="Vaccinia Virus protein VP39"/>
    <property type="match status" value="1"/>
</dbReference>
<dbReference type="AlphaFoldDB" id="A0A814NH18"/>
<proteinExistence type="predicted"/>
<evidence type="ECO:0000313" key="2">
    <source>
        <dbReference type="EMBL" id="CAF1092935.1"/>
    </source>
</evidence>
<evidence type="ECO:0000313" key="3">
    <source>
        <dbReference type="Proteomes" id="UP000663845"/>
    </source>
</evidence>
<feature type="domain" description="Methyltransferase" evidence="1">
    <location>
        <begin position="17"/>
        <end position="111"/>
    </location>
</feature>
<reference evidence="2" key="1">
    <citation type="submission" date="2021-02" db="EMBL/GenBank/DDBJ databases">
        <authorList>
            <person name="Nowell W R."/>
        </authorList>
    </citation>
    <scope>NUCLEOTIDE SEQUENCE</scope>
</reference>
<dbReference type="InterPro" id="IPR041698">
    <property type="entry name" value="Methyltransf_25"/>
</dbReference>
<dbReference type="Proteomes" id="UP000663845">
    <property type="component" value="Unassembled WGS sequence"/>
</dbReference>
<dbReference type="InterPro" id="IPR029063">
    <property type="entry name" value="SAM-dependent_MTases_sf"/>
</dbReference>
<name>A0A814NH18_9BILA</name>
<protein>
    <recommendedName>
        <fullName evidence="1">Methyltransferase domain-containing protein</fullName>
    </recommendedName>
</protein>
<gene>
    <name evidence="2" type="ORF">JYZ213_LOCUS20945</name>
</gene>
<evidence type="ECO:0000259" key="1">
    <source>
        <dbReference type="Pfam" id="PF13649"/>
    </source>
</evidence>
<comment type="caution">
    <text evidence="2">The sequence shown here is derived from an EMBL/GenBank/DDBJ whole genome shotgun (WGS) entry which is preliminary data.</text>
</comment>
<organism evidence="2 3">
    <name type="scientific">Adineta steineri</name>
    <dbReference type="NCBI Taxonomy" id="433720"/>
    <lineage>
        <taxon>Eukaryota</taxon>
        <taxon>Metazoa</taxon>
        <taxon>Spiralia</taxon>
        <taxon>Gnathifera</taxon>
        <taxon>Rotifera</taxon>
        <taxon>Eurotatoria</taxon>
        <taxon>Bdelloidea</taxon>
        <taxon>Adinetida</taxon>
        <taxon>Adinetidae</taxon>
        <taxon>Adineta</taxon>
    </lineage>
</organism>
<dbReference type="Pfam" id="PF13649">
    <property type="entry name" value="Methyltransf_25"/>
    <property type="match status" value="1"/>
</dbReference>
<accession>A0A814NH18</accession>
<dbReference type="CDD" id="cd02440">
    <property type="entry name" value="AdoMet_MTases"/>
    <property type="match status" value="1"/>
</dbReference>